<dbReference type="Gene3D" id="3.30.40.10">
    <property type="entry name" value="Zinc/RING finger domain, C3HC4 (zinc finger)"/>
    <property type="match status" value="1"/>
</dbReference>
<gene>
    <name evidence="7" type="ORF">Tsubulata_010970</name>
</gene>
<accession>A0A9Q0GC76</accession>
<organism evidence="7 8">
    <name type="scientific">Turnera subulata</name>
    <dbReference type="NCBI Taxonomy" id="218843"/>
    <lineage>
        <taxon>Eukaryota</taxon>
        <taxon>Viridiplantae</taxon>
        <taxon>Streptophyta</taxon>
        <taxon>Embryophyta</taxon>
        <taxon>Tracheophyta</taxon>
        <taxon>Spermatophyta</taxon>
        <taxon>Magnoliopsida</taxon>
        <taxon>eudicotyledons</taxon>
        <taxon>Gunneridae</taxon>
        <taxon>Pentapetalae</taxon>
        <taxon>rosids</taxon>
        <taxon>fabids</taxon>
        <taxon>Malpighiales</taxon>
        <taxon>Passifloraceae</taxon>
        <taxon>Turnera</taxon>
    </lineage>
</organism>
<dbReference type="InterPro" id="IPR036885">
    <property type="entry name" value="SWIB_MDM2_dom_sf"/>
</dbReference>
<dbReference type="Proteomes" id="UP001141552">
    <property type="component" value="Unassembled WGS sequence"/>
</dbReference>
<dbReference type="InterPro" id="IPR013083">
    <property type="entry name" value="Znf_RING/FYVE/PHD"/>
</dbReference>
<evidence type="ECO:0000256" key="1">
    <source>
        <dbReference type="ARBA" id="ARBA00022723"/>
    </source>
</evidence>
<dbReference type="SMART" id="SM00719">
    <property type="entry name" value="Plus3"/>
    <property type="match status" value="1"/>
</dbReference>
<protein>
    <recommendedName>
        <fullName evidence="9">PHD-type domain-containing protein</fullName>
    </recommendedName>
</protein>
<dbReference type="GO" id="GO:0008270">
    <property type="term" value="F:zinc ion binding"/>
    <property type="evidence" value="ECO:0007669"/>
    <property type="project" value="UniProtKB-KW"/>
</dbReference>
<feature type="region of interest" description="Disordered" evidence="4">
    <location>
        <begin position="196"/>
        <end position="233"/>
    </location>
</feature>
<evidence type="ECO:0000313" key="8">
    <source>
        <dbReference type="Proteomes" id="UP001141552"/>
    </source>
</evidence>
<feature type="compositionally biased region" description="Basic residues" evidence="4">
    <location>
        <begin position="196"/>
        <end position="211"/>
    </location>
</feature>
<feature type="region of interest" description="Disordered" evidence="4">
    <location>
        <begin position="1"/>
        <end position="34"/>
    </location>
</feature>
<dbReference type="InterPro" id="IPR011011">
    <property type="entry name" value="Znf_FYVE_PHD"/>
</dbReference>
<dbReference type="Pfam" id="PF03126">
    <property type="entry name" value="Plus-3"/>
    <property type="match status" value="1"/>
</dbReference>
<dbReference type="OrthoDB" id="1870062at2759"/>
<dbReference type="InterPro" id="IPR004343">
    <property type="entry name" value="Plus-3_dom"/>
</dbReference>
<dbReference type="Gene3D" id="3.90.70.200">
    <property type="entry name" value="Plus-3 domain"/>
    <property type="match status" value="1"/>
</dbReference>
<sequence>MGKKDKAVAVKKKGKQRRQEEEPPVLLEDQEEEEEEDLKNYDDWCFVCKDGGELILCDNGSCPYVYHPGCVGMDDSVIHTNSKWICSRHFCHVCEKTPKMSCLVCPYSVCARCAATAGFLTVRGNTGLCGECFELVMAVDADEGFDADGNQIDVEDNDTFEGLFSGYWDIVKEKERLTLTDVYQAEARMRKGQTSKCTKKSYKTGKRKRRREAMPSDGEWDDPKEIDAVPKRKWDDPEEIDAVPKRKTSEQFEYIGWGSKPLLDFLTSLGNDTTKEISQVDVDSIIWDYIQNHKLFDPKNRKRILCDERLYPIFKREVIDKNKIYDLLDIHFASNVEQSEEDNDRNADEGSVRGKSKAATKSSSKWWNKVEKSFPGDNPMAIIPYEGPAEMPSFDEERTEVEKFQESRFASIVYDNIKLVYLRRSLIEEFLNDPDTLEAKVVGCFVKVKYGSADIQRFVLPLSQVTGIKYVTSAEHQSEILLSLSGASDVVISRLSDISLKEGKPKFSNP</sequence>
<keyword evidence="3" id="KW-0862">Zinc</keyword>
<proteinExistence type="predicted"/>
<evidence type="ECO:0000256" key="3">
    <source>
        <dbReference type="ARBA" id="ARBA00022833"/>
    </source>
</evidence>
<dbReference type="PROSITE" id="PS51925">
    <property type="entry name" value="SWIB_MDM2"/>
    <property type="match status" value="1"/>
</dbReference>
<dbReference type="Gene3D" id="1.10.245.10">
    <property type="entry name" value="SWIB/MDM2 domain"/>
    <property type="match status" value="1"/>
</dbReference>
<dbReference type="AlphaFoldDB" id="A0A9Q0GC76"/>
<feature type="domain" description="Plus3" evidence="5">
    <location>
        <begin position="411"/>
        <end position="510"/>
    </location>
</feature>
<comment type="caution">
    <text evidence="7">The sequence shown here is derived from an EMBL/GenBank/DDBJ whole genome shotgun (WGS) entry which is preliminary data.</text>
</comment>
<dbReference type="InterPro" id="IPR036128">
    <property type="entry name" value="Plus3-like_sf"/>
</dbReference>
<dbReference type="Pfam" id="PF02201">
    <property type="entry name" value="SWIB"/>
    <property type="match status" value="1"/>
</dbReference>
<dbReference type="InterPro" id="IPR045894">
    <property type="entry name" value="At5g08430-like"/>
</dbReference>
<dbReference type="EMBL" id="JAKUCV010001438">
    <property type="protein sequence ID" value="KAJ4846365.1"/>
    <property type="molecule type" value="Genomic_DNA"/>
</dbReference>
<feature type="compositionally biased region" description="Basic and acidic residues" evidence="4">
    <location>
        <begin position="221"/>
        <end position="233"/>
    </location>
</feature>
<dbReference type="SUPFAM" id="SSF57903">
    <property type="entry name" value="FYVE/PHD zinc finger"/>
    <property type="match status" value="1"/>
</dbReference>
<dbReference type="InterPro" id="IPR003121">
    <property type="entry name" value="SWIB_MDM2_domain"/>
</dbReference>
<keyword evidence="1" id="KW-0479">Metal-binding</keyword>
<dbReference type="SMART" id="SM00249">
    <property type="entry name" value="PHD"/>
    <property type="match status" value="1"/>
</dbReference>
<reference evidence="7" key="2">
    <citation type="journal article" date="2023" name="Plants (Basel)">
        <title>Annotation of the Turnera subulata (Passifloraceae) Draft Genome Reveals the S-Locus Evolved after the Divergence of Turneroideae from Passifloroideae in a Stepwise Manner.</title>
        <authorList>
            <person name="Henning P.M."/>
            <person name="Roalson E.H."/>
            <person name="Mir W."/>
            <person name="McCubbin A.G."/>
            <person name="Shore J.S."/>
        </authorList>
    </citation>
    <scope>NUCLEOTIDE SEQUENCE</scope>
    <source>
        <strain evidence="7">F60SS</strain>
    </source>
</reference>
<dbReference type="CDD" id="cd10567">
    <property type="entry name" value="SWIB-MDM2_like"/>
    <property type="match status" value="1"/>
</dbReference>
<evidence type="ECO:0000313" key="7">
    <source>
        <dbReference type="EMBL" id="KAJ4846365.1"/>
    </source>
</evidence>
<dbReference type="SMART" id="SM00151">
    <property type="entry name" value="SWIB"/>
    <property type="match status" value="1"/>
</dbReference>
<dbReference type="SUPFAM" id="SSF47592">
    <property type="entry name" value="SWIB/MDM2 domain"/>
    <property type="match status" value="1"/>
</dbReference>
<feature type="region of interest" description="Disordered" evidence="4">
    <location>
        <begin position="338"/>
        <end position="357"/>
    </location>
</feature>
<dbReference type="SUPFAM" id="SSF159042">
    <property type="entry name" value="Plus3-like"/>
    <property type="match status" value="1"/>
</dbReference>
<evidence type="ECO:0000259" key="5">
    <source>
        <dbReference type="PROSITE" id="PS51360"/>
    </source>
</evidence>
<dbReference type="PANTHER" id="PTHR46851">
    <property type="entry name" value="OS01G0884500 PROTEIN"/>
    <property type="match status" value="1"/>
</dbReference>
<keyword evidence="2" id="KW-0863">Zinc-finger</keyword>
<dbReference type="InterPro" id="IPR055198">
    <property type="entry name" value="NSD_PHD"/>
</dbReference>
<feature type="domain" description="DM2" evidence="6">
    <location>
        <begin position="251"/>
        <end position="334"/>
    </location>
</feature>
<name>A0A9Q0GC76_9ROSI</name>
<dbReference type="PANTHER" id="PTHR46851:SF22">
    <property type="entry name" value="ZINC ION BINDING _ DNA BINDING PROTEIN"/>
    <property type="match status" value="1"/>
</dbReference>
<evidence type="ECO:0008006" key="9">
    <source>
        <dbReference type="Google" id="ProtNLM"/>
    </source>
</evidence>
<evidence type="ECO:0000256" key="2">
    <source>
        <dbReference type="ARBA" id="ARBA00022771"/>
    </source>
</evidence>
<dbReference type="CDD" id="cd15568">
    <property type="entry name" value="PHD5_NSD"/>
    <property type="match status" value="1"/>
</dbReference>
<dbReference type="InterPro" id="IPR001965">
    <property type="entry name" value="Znf_PHD"/>
</dbReference>
<evidence type="ECO:0000256" key="4">
    <source>
        <dbReference type="SAM" id="MobiDB-lite"/>
    </source>
</evidence>
<dbReference type="GO" id="GO:0003677">
    <property type="term" value="F:DNA binding"/>
    <property type="evidence" value="ECO:0007669"/>
    <property type="project" value="InterPro"/>
</dbReference>
<dbReference type="InterPro" id="IPR019835">
    <property type="entry name" value="SWIB_domain"/>
</dbReference>
<evidence type="ECO:0000259" key="6">
    <source>
        <dbReference type="PROSITE" id="PS51925"/>
    </source>
</evidence>
<dbReference type="PROSITE" id="PS51360">
    <property type="entry name" value="PLUS3"/>
    <property type="match status" value="1"/>
</dbReference>
<keyword evidence="8" id="KW-1185">Reference proteome</keyword>
<reference evidence="7" key="1">
    <citation type="submission" date="2022-02" db="EMBL/GenBank/DDBJ databases">
        <authorList>
            <person name="Henning P.M."/>
            <person name="McCubbin A.G."/>
            <person name="Shore J.S."/>
        </authorList>
    </citation>
    <scope>NUCLEOTIDE SEQUENCE</scope>
    <source>
        <strain evidence="7">F60SS</strain>
        <tissue evidence="7">Leaves</tissue>
    </source>
</reference>
<dbReference type="Pfam" id="PF22908">
    <property type="entry name" value="PHD_NSD"/>
    <property type="match status" value="1"/>
</dbReference>